<dbReference type="Gene3D" id="1.10.150.130">
    <property type="match status" value="1"/>
</dbReference>
<evidence type="ECO:0000256" key="1">
    <source>
        <dbReference type="ARBA" id="ARBA00008857"/>
    </source>
</evidence>
<evidence type="ECO:0000256" key="3">
    <source>
        <dbReference type="ARBA" id="ARBA00023172"/>
    </source>
</evidence>
<sequence>MRSTFKVLFYLKRNKEQPLAPVMGRITVNGTITQFSAKIEVPVRLWEVKGGRAKGKSVEADRINRYLDNIRGQINKHYQDICDHDSYVTAERVRNAYQGFDRKYQTLLEAFEKFTVDYRKRVGVDRARRTWERYCKCSEHLHSFMEKVYRVKDMPLLELEQSFIEKFHTYLFHDLGMSPNGLSGYLKCLKYVVKMAFNNGWMPRNPFALYRYTPPQVERGYLTNEELQRLMTTPLRHKCQARTRDLFLFSCFTGICHADMRSLEWKQFEQDAAGNWWVSGNRMKTGTKYLVRLLPVPLSILNKYKGLAGPEKVFPMSTVKVMDRSLKFIAAACGIEKQLSFHLARHTFATTISLMNGVPLIALSKMLGHKSITTTQIYAKVTESMIDQAITTINDKISGKYSF</sequence>
<name>A0AA37P3E6_9BACT</name>
<dbReference type="GO" id="GO:0015074">
    <property type="term" value="P:DNA integration"/>
    <property type="evidence" value="ECO:0007669"/>
    <property type="project" value="InterPro"/>
</dbReference>
<dbReference type="InterPro" id="IPR035386">
    <property type="entry name" value="Arm-DNA-bind_5"/>
</dbReference>
<keyword evidence="2" id="KW-0238">DNA-binding</keyword>
<organism evidence="5 6">
    <name type="scientific">Alistipes finegoldii</name>
    <dbReference type="NCBI Taxonomy" id="214856"/>
    <lineage>
        <taxon>Bacteria</taxon>
        <taxon>Pseudomonadati</taxon>
        <taxon>Bacteroidota</taxon>
        <taxon>Bacteroidia</taxon>
        <taxon>Bacteroidales</taxon>
        <taxon>Rikenellaceae</taxon>
        <taxon>Alistipes</taxon>
    </lineage>
</organism>
<evidence type="ECO:0000313" key="5">
    <source>
        <dbReference type="EMBL" id="GKI17468.1"/>
    </source>
</evidence>
<dbReference type="SUPFAM" id="SSF56349">
    <property type="entry name" value="DNA breaking-rejoining enzymes"/>
    <property type="match status" value="1"/>
</dbReference>
<dbReference type="GO" id="GO:0006310">
    <property type="term" value="P:DNA recombination"/>
    <property type="evidence" value="ECO:0007669"/>
    <property type="project" value="UniProtKB-KW"/>
</dbReference>
<dbReference type="Pfam" id="PF13102">
    <property type="entry name" value="Phage_int_SAM_5"/>
    <property type="match status" value="1"/>
</dbReference>
<dbReference type="InterPro" id="IPR002104">
    <property type="entry name" value="Integrase_catalytic"/>
</dbReference>
<comment type="caution">
    <text evidence="5">The sequence shown here is derived from an EMBL/GenBank/DDBJ whole genome shotgun (WGS) entry which is preliminary data.</text>
</comment>
<dbReference type="GO" id="GO:0003677">
    <property type="term" value="F:DNA binding"/>
    <property type="evidence" value="ECO:0007669"/>
    <property type="project" value="UniProtKB-KW"/>
</dbReference>
<dbReference type="AlphaFoldDB" id="A0AA37P3E6"/>
<dbReference type="Gene3D" id="1.10.443.10">
    <property type="entry name" value="Intergrase catalytic core"/>
    <property type="match status" value="1"/>
</dbReference>
<dbReference type="CDD" id="cd01185">
    <property type="entry name" value="INTN1_C_like"/>
    <property type="match status" value="1"/>
</dbReference>
<dbReference type="Pfam" id="PF00589">
    <property type="entry name" value="Phage_integrase"/>
    <property type="match status" value="1"/>
</dbReference>
<dbReference type="RefSeq" id="WP_244075991.1">
    <property type="nucleotide sequence ID" value="NZ_AP025581.1"/>
</dbReference>
<dbReference type="PANTHER" id="PTHR30349">
    <property type="entry name" value="PHAGE INTEGRASE-RELATED"/>
    <property type="match status" value="1"/>
</dbReference>
<dbReference type="InterPro" id="IPR011010">
    <property type="entry name" value="DNA_brk_join_enz"/>
</dbReference>
<dbReference type="InterPro" id="IPR013762">
    <property type="entry name" value="Integrase-like_cat_sf"/>
</dbReference>
<comment type="similarity">
    <text evidence="1">Belongs to the 'phage' integrase family.</text>
</comment>
<dbReference type="Proteomes" id="UP001055105">
    <property type="component" value="Unassembled WGS sequence"/>
</dbReference>
<evidence type="ECO:0000256" key="2">
    <source>
        <dbReference type="ARBA" id="ARBA00023125"/>
    </source>
</evidence>
<dbReference type="InterPro" id="IPR025269">
    <property type="entry name" value="SAM-like_dom"/>
</dbReference>
<accession>A0AA37P3E6</accession>
<keyword evidence="3" id="KW-0233">DNA recombination</keyword>
<dbReference type="PANTHER" id="PTHR30349:SF64">
    <property type="entry name" value="PROPHAGE INTEGRASE INTD-RELATED"/>
    <property type="match status" value="1"/>
</dbReference>
<dbReference type="PROSITE" id="PS51898">
    <property type="entry name" value="TYR_RECOMBINASE"/>
    <property type="match status" value="1"/>
</dbReference>
<evidence type="ECO:0000313" key="6">
    <source>
        <dbReference type="Proteomes" id="UP001055105"/>
    </source>
</evidence>
<proteinExistence type="inferred from homology"/>
<dbReference type="EMBL" id="BQOL01000001">
    <property type="protein sequence ID" value="GKI17468.1"/>
    <property type="molecule type" value="Genomic_DNA"/>
</dbReference>
<gene>
    <name evidence="5" type="ORF">CE91St16_03760</name>
</gene>
<dbReference type="InterPro" id="IPR050090">
    <property type="entry name" value="Tyrosine_recombinase_XerCD"/>
</dbReference>
<dbReference type="Pfam" id="PF17293">
    <property type="entry name" value="Arm-DNA-bind_5"/>
    <property type="match status" value="1"/>
</dbReference>
<dbReference type="InterPro" id="IPR010998">
    <property type="entry name" value="Integrase_recombinase_N"/>
</dbReference>
<feature type="domain" description="Tyr recombinase" evidence="4">
    <location>
        <begin position="217"/>
        <end position="391"/>
    </location>
</feature>
<reference evidence="5" key="1">
    <citation type="submission" date="2022-01" db="EMBL/GenBank/DDBJ databases">
        <title>Novel bile acid biosynthetic pathways are enriched in the microbiome of centenarians.</title>
        <authorList>
            <person name="Sato Y."/>
            <person name="Atarashi K."/>
            <person name="Plichta R.D."/>
            <person name="Arai Y."/>
            <person name="Sasajima S."/>
            <person name="Kearney M.S."/>
            <person name="Suda W."/>
            <person name="Takeshita K."/>
            <person name="Sasaki T."/>
            <person name="Okamoto S."/>
            <person name="Skelly N.A."/>
            <person name="Okamura Y."/>
            <person name="Vlamakis H."/>
            <person name="Li Y."/>
            <person name="Tanoue T."/>
            <person name="Takei H."/>
            <person name="Nittono H."/>
            <person name="Narushima S."/>
            <person name="Irie J."/>
            <person name="Itoh H."/>
            <person name="Moriya K."/>
            <person name="Sugiura Y."/>
            <person name="Suematsu M."/>
            <person name="Moritoki N."/>
            <person name="Shibata S."/>
            <person name="Littman R.D."/>
            <person name="Fischbach A.M."/>
            <person name="Uwamino Y."/>
            <person name="Inoue T."/>
            <person name="Honda A."/>
            <person name="Hattori M."/>
            <person name="Murai T."/>
            <person name="Xavier J.R."/>
            <person name="Hirose N."/>
            <person name="Honda K."/>
        </authorList>
    </citation>
    <scope>NUCLEOTIDE SEQUENCE</scope>
    <source>
        <strain evidence="5">CE91-St16</strain>
    </source>
</reference>
<evidence type="ECO:0000259" key="4">
    <source>
        <dbReference type="PROSITE" id="PS51898"/>
    </source>
</evidence>
<protein>
    <submittedName>
        <fullName evidence="5">Transposase</fullName>
    </submittedName>
</protein>